<protein>
    <recommendedName>
        <fullName evidence="3">Glycosyl transferase family 1</fullName>
    </recommendedName>
</protein>
<accession>A0A2W7IJI8</accession>
<dbReference type="SUPFAM" id="SSF53756">
    <property type="entry name" value="UDP-Glycosyltransferase/glycogen phosphorylase"/>
    <property type="match status" value="1"/>
</dbReference>
<dbReference type="Gene3D" id="3.40.50.2000">
    <property type="entry name" value="Glycogen Phosphorylase B"/>
    <property type="match status" value="1"/>
</dbReference>
<comment type="caution">
    <text evidence="1">The sequence shown here is derived from an EMBL/GenBank/DDBJ whole genome shotgun (WGS) entry which is preliminary data.</text>
</comment>
<dbReference type="Proteomes" id="UP000249688">
    <property type="component" value="Unassembled WGS sequence"/>
</dbReference>
<keyword evidence="2" id="KW-1185">Reference proteome</keyword>
<evidence type="ECO:0000313" key="1">
    <source>
        <dbReference type="EMBL" id="PZW45872.1"/>
    </source>
</evidence>
<dbReference type="EMBL" id="QKYU01000010">
    <property type="protein sequence ID" value="PZW45872.1"/>
    <property type="molecule type" value="Genomic_DNA"/>
</dbReference>
<reference evidence="1 2" key="1">
    <citation type="submission" date="2018-06" db="EMBL/GenBank/DDBJ databases">
        <title>Genomic Encyclopedia of Archaeal and Bacterial Type Strains, Phase II (KMG-II): from individual species to whole genera.</title>
        <authorList>
            <person name="Goeker M."/>
        </authorList>
    </citation>
    <scope>NUCLEOTIDE SEQUENCE [LARGE SCALE GENOMIC DNA]</scope>
    <source>
        <strain evidence="1 2">DSM 24525</strain>
    </source>
</reference>
<name>A0A2W7IJI8_9PROT</name>
<dbReference type="OrthoDB" id="7842034at2"/>
<gene>
    <name evidence="1" type="ORF">C8P66_11070</name>
</gene>
<proteinExistence type="predicted"/>
<organism evidence="1 2">
    <name type="scientific">Humitalea rosea</name>
    <dbReference type="NCBI Taxonomy" id="990373"/>
    <lineage>
        <taxon>Bacteria</taxon>
        <taxon>Pseudomonadati</taxon>
        <taxon>Pseudomonadota</taxon>
        <taxon>Alphaproteobacteria</taxon>
        <taxon>Acetobacterales</taxon>
        <taxon>Roseomonadaceae</taxon>
        <taxon>Humitalea</taxon>
    </lineage>
</organism>
<sequence>MTTTRRCLFIAAPGGGPWSAALCRGMRADGWEVTGTMPPGVAPDLMLLARGSASAWVFQGPAGPRPDAARLEQADLVLCASARALPGMRAAGARRVLHLPLCSELAETALPEAAAAPYCALSGDDGPGRIEGVFALFPEGLGFLTRRQQIRVAGALGLALPADPRWRPFAATNAARFQAMGPLSREGLARFYQGARAALLPITAAGCAGADIADALVAGCPVIATSRVLEETGALPDGVLGAGVWAADTPQAFRALVRAALAGDLARPGPGLREAFSPQRFAAVLGAAVAALAPG</sequence>
<evidence type="ECO:0008006" key="3">
    <source>
        <dbReference type="Google" id="ProtNLM"/>
    </source>
</evidence>
<dbReference type="RefSeq" id="WP_111398142.1">
    <property type="nucleotide sequence ID" value="NZ_QKYU01000010.1"/>
</dbReference>
<evidence type="ECO:0000313" key="2">
    <source>
        <dbReference type="Proteomes" id="UP000249688"/>
    </source>
</evidence>
<dbReference type="AlphaFoldDB" id="A0A2W7IJI8"/>